<name>A0A2T2ZSB1_9PEZI</name>
<dbReference type="InterPro" id="IPR029069">
    <property type="entry name" value="HotDog_dom_sf"/>
</dbReference>
<dbReference type="AlphaFoldDB" id="A0A2T2ZSB1"/>
<dbReference type="InParanoid" id="A0A2T2ZSB1"/>
<feature type="domain" description="Acyl-CoA thioesterase-like N-terminal HotDog" evidence="2">
    <location>
        <begin position="83"/>
        <end position="167"/>
    </location>
</feature>
<dbReference type="GO" id="GO:0006637">
    <property type="term" value="P:acyl-CoA metabolic process"/>
    <property type="evidence" value="ECO:0007669"/>
    <property type="project" value="InterPro"/>
</dbReference>
<dbReference type="Proteomes" id="UP000241462">
    <property type="component" value="Unassembled WGS sequence"/>
</dbReference>
<feature type="region of interest" description="Disordered" evidence="1">
    <location>
        <begin position="43"/>
        <end position="62"/>
    </location>
</feature>
<dbReference type="GO" id="GO:0009062">
    <property type="term" value="P:fatty acid catabolic process"/>
    <property type="evidence" value="ECO:0007669"/>
    <property type="project" value="TreeGrafter"/>
</dbReference>
<evidence type="ECO:0000259" key="3">
    <source>
        <dbReference type="Pfam" id="PF20789"/>
    </source>
</evidence>
<feature type="domain" description="Acyl-CoA thioesterase-like C-terminal" evidence="3">
    <location>
        <begin position="209"/>
        <end position="397"/>
    </location>
</feature>
<dbReference type="InterPro" id="IPR049449">
    <property type="entry name" value="TesB_ACOT8-like_N"/>
</dbReference>
<dbReference type="PANTHER" id="PTHR11066:SF34">
    <property type="entry name" value="ACYL-COENZYME A THIOESTERASE 8"/>
    <property type="match status" value="1"/>
</dbReference>
<dbReference type="PANTHER" id="PTHR11066">
    <property type="entry name" value="ACYL-COA THIOESTERASE"/>
    <property type="match status" value="1"/>
</dbReference>
<dbReference type="Pfam" id="PF13622">
    <property type="entry name" value="4HBT_3"/>
    <property type="match status" value="1"/>
</dbReference>
<dbReference type="OrthoDB" id="68328at2759"/>
<accession>A0A2T2ZSB1</accession>
<feature type="region of interest" description="Disordered" evidence="1">
    <location>
        <begin position="1"/>
        <end position="24"/>
    </location>
</feature>
<evidence type="ECO:0000313" key="4">
    <source>
        <dbReference type="EMBL" id="PSR74962.1"/>
    </source>
</evidence>
<dbReference type="Gene3D" id="3.10.129.10">
    <property type="entry name" value="Hotdog Thioesterase"/>
    <property type="match status" value="2"/>
</dbReference>
<proteinExistence type="predicted"/>
<dbReference type="CDD" id="cd03444">
    <property type="entry name" value="Thioesterase_II_repeat1"/>
    <property type="match status" value="1"/>
</dbReference>
<feature type="compositionally biased region" description="Basic and acidic residues" evidence="1">
    <location>
        <begin position="49"/>
        <end position="62"/>
    </location>
</feature>
<dbReference type="InterPro" id="IPR049450">
    <property type="entry name" value="ACOT8-like_C"/>
</dbReference>
<organism evidence="4 5">
    <name type="scientific">Coniella lustricola</name>
    <dbReference type="NCBI Taxonomy" id="2025994"/>
    <lineage>
        <taxon>Eukaryota</taxon>
        <taxon>Fungi</taxon>
        <taxon>Dikarya</taxon>
        <taxon>Ascomycota</taxon>
        <taxon>Pezizomycotina</taxon>
        <taxon>Sordariomycetes</taxon>
        <taxon>Sordariomycetidae</taxon>
        <taxon>Diaporthales</taxon>
        <taxon>Schizoparmaceae</taxon>
        <taxon>Coniella</taxon>
    </lineage>
</organism>
<dbReference type="EMBL" id="KZ678813">
    <property type="protein sequence ID" value="PSR74962.1"/>
    <property type="molecule type" value="Genomic_DNA"/>
</dbReference>
<dbReference type="InterPro" id="IPR003703">
    <property type="entry name" value="Acyl_CoA_thio"/>
</dbReference>
<protein>
    <submittedName>
        <fullName evidence="4">Thioesterase-like superfamily-domain-containing protein</fullName>
    </submittedName>
</protein>
<dbReference type="FunCoup" id="A0A2T2ZSB1">
    <property type="interactions" value="155"/>
</dbReference>
<keyword evidence="5" id="KW-1185">Reference proteome</keyword>
<dbReference type="Pfam" id="PF20789">
    <property type="entry name" value="4HBT_3C"/>
    <property type="match status" value="1"/>
</dbReference>
<feature type="region of interest" description="Disordered" evidence="1">
    <location>
        <begin position="194"/>
        <end position="220"/>
    </location>
</feature>
<feature type="compositionally biased region" description="Acidic residues" evidence="1">
    <location>
        <begin position="208"/>
        <end position="217"/>
    </location>
</feature>
<evidence type="ECO:0000313" key="5">
    <source>
        <dbReference type="Proteomes" id="UP000241462"/>
    </source>
</evidence>
<dbReference type="SUPFAM" id="SSF54637">
    <property type="entry name" value="Thioesterase/thiol ester dehydrase-isomerase"/>
    <property type="match status" value="2"/>
</dbReference>
<evidence type="ECO:0000259" key="2">
    <source>
        <dbReference type="Pfam" id="PF13622"/>
    </source>
</evidence>
<dbReference type="CDD" id="cd03445">
    <property type="entry name" value="Thioesterase_II_repeat2"/>
    <property type="match status" value="1"/>
</dbReference>
<sequence length="412" mass="46192">MTEDGGNDRPTLIRPPPIDPDKAPIENALDVLDLSVIGPLLPHRSAGTRRQDTRKQTKEAHLPDIGSTNALVVLQNIFTNKRPLWHPPGARGVFGGTMISMCLAAGQKTVPDDFTVHSCHCYFILAGSADIPVLFHVEKVRDGRSYATRTVQARQRGRAIFTTTMSFVKESAASTGPAVPNHEFKDNVVRHTTPMPIDPQTGRPVEPPPDDFDDEPELASSSPFQTHRATVVHGDGRPHTKRLRQWYRARGKISEAGGHQAHLNALAYVSDSYFIGTISRIHKLWRYPFPAHEFSTLPRQTQEHIRRLNDFEGYETNGGTQQSFEEFHEFWKDRPEIGMMVSLDHSIYFHEPRKVRADEWMLSEMESPWAGDGRGVVTQRIFAKDGTLLATCFQEGVLRIKTPAATPGQPKL</sequence>
<dbReference type="GO" id="GO:0047617">
    <property type="term" value="F:fatty acyl-CoA hydrolase activity"/>
    <property type="evidence" value="ECO:0007669"/>
    <property type="project" value="InterPro"/>
</dbReference>
<evidence type="ECO:0000256" key="1">
    <source>
        <dbReference type="SAM" id="MobiDB-lite"/>
    </source>
</evidence>
<gene>
    <name evidence="4" type="ORF">BD289DRAFT_487285</name>
</gene>
<dbReference type="STRING" id="2025994.A0A2T2ZSB1"/>
<dbReference type="GO" id="GO:0005782">
    <property type="term" value="C:peroxisomal matrix"/>
    <property type="evidence" value="ECO:0007669"/>
    <property type="project" value="UniProtKB-SubCell"/>
</dbReference>
<reference evidence="4 5" key="1">
    <citation type="journal article" date="2018" name="Mycol. Prog.">
        <title>Coniella lustricola, a new species from submerged detritus.</title>
        <authorList>
            <person name="Raudabaugh D.B."/>
            <person name="Iturriaga T."/>
            <person name="Carver A."/>
            <person name="Mondo S."/>
            <person name="Pangilinan J."/>
            <person name="Lipzen A."/>
            <person name="He G."/>
            <person name="Amirebrahimi M."/>
            <person name="Grigoriev I.V."/>
            <person name="Miller A.N."/>
        </authorList>
    </citation>
    <scope>NUCLEOTIDE SEQUENCE [LARGE SCALE GENOMIC DNA]</scope>
    <source>
        <strain evidence="4 5">B22-T-1</strain>
    </source>
</reference>